<accession>A0ACA9UEB8</accession>
<evidence type="ECO:0000313" key="2">
    <source>
        <dbReference type="Proteomes" id="UP000836387"/>
    </source>
</evidence>
<reference evidence="1" key="1">
    <citation type="submission" date="2020-04" db="EMBL/GenBank/DDBJ databases">
        <authorList>
            <person name="Broberg M."/>
        </authorList>
    </citation>
    <scope>NUCLEOTIDE SEQUENCE</scope>
</reference>
<protein>
    <submittedName>
        <fullName evidence="1">Uncharacterized protein</fullName>
    </submittedName>
</protein>
<dbReference type="EMBL" id="CADEHS020000197">
    <property type="protein sequence ID" value="CAG9950827.1"/>
    <property type="molecule type" value="Genomic_DNA"/>
</dbReference>
<evidence type="ECO:0000313" key="1">
    <source>
        <dbReference type="EMBL" id="CAG9950827.1"/>
    </source>
</evidence>
<sequence length="310" mass="36101">MENQLREARSQLDGSFRRIEFLTKELVKRDNELRKTHMQLSTAKEKETKMRAILLEKTNFNRVSDHEIKDKFLSIRQKVQAISRSSTYDLSMLDPAIWGHLTVKDRKNRMMSDIFDLLQHYILNNRVFCQYQLLYDKPDPRYDIEVELGYIETIFEHNHVDETLIVNWRIATMDCLSKLIGSSPRQKIVAHEIFAYFGSIISPKSGTREQHEVEERFQIICDEAWEVAMIMRRSREGHKCIVPPTRTSKCLINAYETLAEPITVEGGKNEDMSDEIAYSLFGALVKGAQYHGESKGEGVLEKAQVVLKRR</sequence>
<organism evidence="1 2">
    <name type="scientific">Clonostachys rosea f. rosea IK726</name>
    <dbReference type="NCBI Taxonomy" id="1349383"/>
    <lineage>
        <taxon>Eukaryota</taxon>
        <taxon>Fungi</taxon>
        <taxon>Dikarya</taxon>
        <taxon>Ascomycota</taxon>
        <taxon>Pezizomycotina</taxon>
        <taxon>Sordariomycetes</taxon>
        <taxon>Hypocreomycetidae</taxon>
        <taxon>Hypocreales</taxon>
        <taxon>Bionectriaceae</taxon>
        <taxon>Clonostachys</taxon>
    </lineage>
</organism>
<reference evidence="1" key="2">
    <citation type="submission" date="2021-10" db="EMBL/GenBank/DDBJ databases">
        <authorList>
            <person name="Piombo E."/>
        </authorList>
    </citation>
    <scope>NUCLEOTIDE SEQUENCE</scope>
</reference>
<proteinExistence type="predicted"/>
<name>A0ACA9UEB8_BIOOC</name>
<dbReference type="Proteomes" id="UP000836387">
    <property type="component" value="Unassembled WGS sequence"/>
</dbReference>
<gene>
    <name evidence="1" type="ORF">CRV2_00019006</name>
</gene>
<comment type="caution">
    <text evidence="1">The sequence shown here is derived from an EMBL/GenBank/DDBJ whole genome shotgun (WGS) entry which is preliminary data.</text>
</comment>
<keyword evidence="2" id="KW-1185">Reference proteome</keyword>